<organism evidence="2 3">
    <name type="scientific">Dibothriocephalus latus</name>
    <name type="common">Fish tapeworm</name>
    <name type="synonym">Diphyllobothrium latum</name>
    <dbReference type="NCBI Taxonomy" id="60516"/>
    <lineage>
        <taxon>Eukaryota</taxon>
        <taxon>Metazoa</taxon>
        <taxon>Spiralia</taxon>
        <taxon>Lophotrochozoa</taxon>
        <taxon>Platyhelminthes</taxon>
        <taxon>Cestoda</taxon>
        <taxon>Eucestoda</taxon>
        <taxon>Diphyllobothriidea</taxon>
        <taxon>Diphyllobothriidae</taxon>
        <taxon>Dibothriocephalus</taxon>
    </lineage>
</organism>
<feature type="non-terminal residue" evidence="2">
    <location>
        <position position="99"/>
    </location>
</feature>
<keyword evidence="1" id="KW-0472">Membrane</keyword>
<proteinExistence type="predicted"/>
<dbReference type="AlphaFoldDB" id="A0A3P7QJH5"/>
<accession>A0A3P7QJH5</accession>
<dbReference type="OrthoDB" id="5864054at2759"/>
<gene>
    <name evidence="2" type="ORF">DILT_LOCUS15914</name>
</gene>
<feature type="transmembrane region" description="Helical" evidence="1">
    <location>
        <begin position="23"/>
        <end position="42"/>
    </location>
</feature>
<keyword evidence="3" id="KW-1185">Reference proteome</keyword>
<dbReference type="Proteomes" id="UP000281553">
    <property type="component" value="Unassembled WGS sequence"/>
</dbReference>
<evidence type="ECO:0000313" key="3">
    <source>
        <dbReference type="Proteomes" id="UP000281553"/>
    </source>
</evidence>
<dbReference type="EMBL" id="UYRU01081776">
    <property type="protein sequence ID" value="VDN32142.1"/>
    <property type="molecule type" value="Genomic_DNA"/>
</dbReference>
<evidence type="ECO:0000256" key="1">
    <source>
        <dbReference type="SAM" id="Phobius"/>
    </source>
</evidence>
<feature type="transmembrane region" description="Helical" evidence="1">
    <location>
        <begin position="82"/>
        <end position="98"/>
    </location>
</feature>
<keyword evidence="1" id="KW-1133">Transmembrane helix</keyword>
<sequence length="99" mass="11010">MLSAFRCWILYNPRRQITYREPAITSLCAIIASFILTIPGFFSYTVVAIPRKGNGGGGGNSTAENWWFEVRNGTEYLESANFAIYGCIIKLAASFFIAL</sequence>
<reference evidence="2 3" key="1">
    <citation type="submission" date="2018-11" db="EMBL/GenBank/DDBJ databases">
        <authorList>
            <consortium name="Pathogen Informatics"/>
        </authorList>
    </citation>
    <scope>NUCLEOTIDE SEQUENCE [LARGE SCALE GENOMIC DNA]</scope>
</reference>
<name>A0A3P7QJH5_DIBLA</name>
<evidence type="ECO:0000313" key="2">
    <source>
        <dbReference type="EMBL" id="VDN32142.1"/>
    </source>
</evidence>
<protein>
    <submittedName>
        <fullName evidence="2">Uncharacterized protein</fullName>
    </submittedName>
</protein>
<keyword evidence="1" id="KW-0812">Transmembrane</keyword>